<name>A0ABD5V8S0_9EURY</name>
<feature type="transmembrane region" description="Helical" evidence="1">
    <location>
        <begin position="90"/>
        <end position="112"/>
    </location>
</feature>
<dbReference type="AlphaFoldDB" id="A0ABD5V8S0"/>
<evidence type="ECO:0008006" key="4">
    <source>
        <dbReference type="Google" id="ProtNLM"/>
    </source>
</evidence>
<comment type="caution">
    <text evidence="2">The sequence shown here is derived from an EMBL/GenBank/DDBJ whole genome shotgun (WGS) entry which is preliminary data.</text>
</comment>
<keyword evidence="1" id="KW-0812">Transmembrane</keyword>
<evidence type="ECO:0000313" key="2">
    <source>
        <dbReference type="EMBL" id="MFC6951944.1"/>
    </source>
</evidence>
<accession>A0ABD5V8S0</accession>
<dbReference type="RefSeq" id="WP_336348950.1">
    <property type="nucleotide sequence ID" value="NZ_JAZAQL010000001.1"/>
</dbReference>
<evidence type="ECO:0000313" key="3">
    <source>
        <dbReference type="Proteomes" id="UP001596395"/>
    </source>
</evidence>
<dbReference type="Proteomes" id="UP001596395">
    <property type="component" value="Unassembled WGS sequence"/>
</dbReference>
<keyword evidence="1" id="KW-1133">Transmembrane helix</keyword>
<feature type="transmembrane region" description="Helical" evidence="1">
    <location>
        <begin position="132"/>
        <end position="152"/>
    </location>
</feature>
<evidence type="ECO:0000256" key="1">
    <source>
        <dbReference type="SAM" id="Phobius"/>
    </source>
</evidence>
<protein>
    <recommendedName>
        <fullName evidence="4">Yip1 domain-containing protein</fullName>
    </recommendedName>
</protein>
<proteinExistence type="predicted"/>
<dbReference type="EMBL" id="JBHSXN010000001">
    <property type="protein sequence ID" value="MFC6951944.1"/>
    <property type="molecule type" value="Genomic_DNA"/>
</dbReference>
<feature type="transmembrane region" description="Helical" evidence="1">
    <location>
        <begin position="54"/>
        <end position="78"/>
    </location>
</feature>
<keyword evidence="1" id="KW-0472">Membrane</keyword>
<feature type="transmembrane region" description="Helical" evidence="1">
    <location>
        <begin position="173"/>
        <end position="193"/>
    </location>
</feature>
<organism evidence="2 3">
    <name type="scientific">Halorubellus litoreus</name>
    <dbReference type="NCBI Taxonomy" id="755308"/>
    <lineage>
        <taxon>Archaea</taxon>
        <taxon>Methanobacteriati</taxon>
        <taxon>Methanobacteriota</taxon>
        <taxon>Stenosarchaea group</taxon>
        <taxon>Halobacteria</taxon>
        <taxon>Halobacteriales</taxon>
        <taxon>Halorubellaceae</taxon>
        <taxon>Halorubellus</taxon>
    </lineage>
</organism>
<gene>
    <name evidence="2" type="ORF">ACFQGB_03625</name>
</gene>
<keyword evidence="3" id="KW-1185">Reference proteome</keyword>
<sequence>MSESTNLESEKEETTPIRARVPDSLSRLLNLDLLDEILRDLGEIHWFRVSITTFYVGVMGLSIWGAVFSIAFGFSYLFDSSGILSSISRFATVGPLIPVVLWMFAGFSKYVATNLSESFEGEIANWSTVDNIKMSLVASFSLGAAFILRYFVFRAGYEVYQDGITQYELGGLIIVDFSWVSLLLIGIGAYGAILSEQSY</sequence>
<reference evidence="2 3" key="1">
    <citation type="journal article" date="2019" name="Int. J. Syst. Evol. Microbiol.">
        <title>The Global Catalogue of Microorganisms (GCM) 10K type strain sequencing project: providing services to taxonomists for standard genome sequencing and annotation.</title>
        <authorList>
            <consortium name="The Broad Institute Genomics Platform"/>
            <consortium name="The Broad Institute Genome Sequencing Center for Infectious Disease"/>
            <person name="Wu L."/>
            <person name="Ma J."/>
        </authorList>
    </citation>
    <scope>NUCLEOTIDE SEQUENCE [LARGE SCALE GENOMIC DNA]</scope>
    <source>
        <strain evidence="2 3">GX26</strain>
    </source>
</reference>